<dbReference type="PATRIC" id="fig|1279009.4.peg.845"/>
<dbReference type="PROSITE" id="PS50125">
    <property type="entry name" value="GUANYLATE_CYCLASE_2"/>
    <property type="match status" value="1"/>
</dbReference>
<evidence type="ECO:0000259" key="1">
    <source>
        <dbReference type="PROSITE" id="PS50125"/>
    </source>
</evidence>
<dbReference type="InterPro" id="IPR001054">
    <property type="entry name" value="A/G_cyclase"/>
</dbReference>
<feature type="domain" description="Guanylate cyclase" evidence="1">
    <location>
        <begin position="11"/>
        <end position="142"/>
    </location>
</feature>
<name>M7NQG3_9BACT</name>
<dbReference type="SUPFAM" id="SSF55073">
    <property type="entry name" value="Nucleotide cyclase"/>
    <property type="match status" value="1"/>
</dbReference>
<reference evidence="2 3" key="1">
    <citation type="journal article" date="2013" name="Genome Announc.">
        <title>Draft Genome Sequence of Cesiribacter andamanensis Strain AMV16T, Isolated from a Soil Sample from a Mud Volcano in the Andaman Islands, India.</title>
        <authorList>
            <person name="Shivaji S."/>
            <person name="Ara S."/>
            <person name="Begum Z."/>
            <person name="Srinivas T.N."/>
            <person name="Singh A."/>
            <person name="Kumar Pinnaka A."/>
        </authorList>
    </citation>
    <scope>NUCLEOTIDE SEQUENCE [LARGE SCALE GENOMIC DNA]</scope>
    <source>
        <strain evidence="2 3">AMV16</strain>
    </source>
</reference>
<evidence type="ECO:0000313" key="2">
    <source>
        <dbReference type="EMBL" id="EMR03965.1"/>
    </source>
</evidence>
<evidence type="ECO:0000313" key="3">
    <source>
        <dbReference type="Proteomes" id="UP000011910"/>
    </source>
</evidence>
<dbReference type="GO" id="GO:0035556">
    <property type="term" value="P:intracellular signal transduction"/>
    <property type="evidence" value="ECO:0007669"/>
    <property type="project" value="InterPro"/>
</dbReference>
<dbReference type="InterPro" id="IPR020503">
    <property type="entry name" value="Uncharacterised_Rv2561"/>
</dbReference>
<dbReference type="EMBL" id="AODQ01000013">
    <property type="protein sequence ID" value="EMR03965.1"/>
    <property type="molecule type" value="Genomic_DNA"/>
</dbReference>
<dbReference type="AlphaFoldDB" id="M7NQG3"/>
<dbReference type="eggNOG" id="COG2114">
    <property type="taxonomic scope" value="Bacteria"/>
</dbReference>
<proteinExistence type="predicted"/>
<dbReference type="RefSeq" id="WP_009194238.1">
    <property type="nucleotide sequence ID" value="NZ_AODQ01000013.1"/>
</dbReference>
<sequence length="205" mass="23086">MGNSLDSAPALIFIPDINGFTAYISKTDIRVAKKVIPALLETIIEQNELDLKLVEIQGDAILYYKIGEPPSPTAMVSQAKKIFSAFTEKLEELSLSLPQETLSLPERLGIKIVTHYGKIAITKIRGNVRLIGEDVIIAHRLLKNSIEADEYLLMTEAYTSYFEEEELEQVFAFGELMKGQDTYEHIGPVNYRYASLKPLFSRSVR</sequence>
<protein>
    <recommendedName>
        <fullName evidence="1">Guanylate cyclase domain-containing protein</fullName>
    </recommendedName>
</protein>
<gene>
    <name evidence="2" type="ORF">ADICEAN_00836</name>
</gene>
<dbReference type="GO" id="GO:0009190">
    <property type="term" value="P:cyclic nucleotide biosynthetic process"/>
    <property type="evidence" value="ECO:0007669"/>
    <property type="project" value="InterPro"/>
</dbReference>
<keyword evidence="3" id="KW-1185">Reference proteome</keyword>
<dbReference type="Proteomes" id="UP000011910">
    <property type="component" value="Unassembled WGS sequence"/>
</dbReference>
<dbReference type="OrthoDB" id="625021at2"/>
<comment type="caution">
    <text evidence="2">The sequence shown here is derived from an EMBL/GenBank/DDBJ whole genome shotgun (WGS) entry which is preliminary data.</text>
</comment>
<organism evidence="2 3">
    <name type="scientific">Cesiribacter andamanensis AMV16</name>
    <dbReference type="NCBI Taxonomy" id="1279009"/>
    <lineage>
        <taxon>Bacteria</taxon>
        <taxon>Pseudomonadati</taxon>
        <taxon>Bacteroidota</taxon>
        <taxon>Cytophagia</taxon>
        <taxon>Cytophagales</taxon>
        <taxon>Cesiribacteraceae</taxon>
        <taxon>Cesiribacter</taxon>
    </lineage>
</organism>
<dbReference type="InterPro" id="IPR029787">
    <property type="entry name" value="Nucleotide_cyclase"/>
</dbReference>
<dbReference type="Pfam" id="PF10851">
    <property type="entry name" value="DUF2652"/>
    <property type="match status" value="1"/>
</dbReference>
<dbReference type="GO" id="GO:0004016">
    <property type="term" value="F:adenylate cyclase activity"/>
    <property type="evidence" value="ECO:0007669"/>
    <property type="project" value="UniProtKB-ARBA"/>
</dbReference>
<accession>M7NQG3</accession>
<dbReference type="Gene3D" id="3.30.70.1230">
    <property type="entry name" value="Nucleotide cyclase"/>
    <property type="match status" value="1"/>
</dbReference>
<dbReference type="STRING" id="1279009.ADICEAN_00836"/>